<keyword evidence="3" id="KW-0106">Calcium</keyword>
<dbReference type="Gene3D" id="2.60.40.10">
    <property type="entry name" value="Immunoglobulins"/>
    <property type="match status" value="10"/>
</dbReference>
<dbReference type="Proteomes" id="UP000481252">
    <property type="component" value="Unassembled WGS sequence"/>
</dbReference>
<dbReference type="GO" id="GO:0005509">
    <property type="term" value="F:calcium ion binding"/>
    <property type="evidence" value="ECO:0007669"/>
    <property type="project" value="InterPro"/>
</dbReference>
<keyword evidence="8" id="KW-1185">Reference proteome</keyword>
<evidence type="ECO:0000256" key="5">
    <source>
        <dbReference type="SAM" id="SignalP"/>
    </source>
</evidence>
<dbReference type="InterPro" id="IPR003644">
    <property type="entry name" value="Calx_beta"/>
</dbReference>
<dbReference type="Pfam" id="PF12733">
    <property type="entry name" value="Cadherin-like"/>
    <property type="match status" value="1"/>
</dbReference>
<feature type="compositionally biased region" description="Polar residues" evidence="4">
    <location>
        <begin position="1582"/>
        <end position="1591"/>
    </location>
</feature>
<evidence type="ECO:0000259" key="6">
    <source>
        <dbReference type="PROSITE" id="PS51208"/>
    </source>
</evidence>
<feature type="signal peptide" evidence="5">
    <location>
        <begin position="1"/>
        <end position="46"/>
    </location>
</feature>
<dbReference type="CDD" id="cd00102">
    <property type="entry name" value="IPT"/>
    <property type="match status" value="4"/>
</dbReference>
<dbReference type="PROSITE" id="PS51208">
    <property type="entry name" value="AUTOTRANSPORTER"/>
    <property type="match status" value="1"/>
</dbReference>
<dbReference type="PANTHER" id="PTHR37494:SF1">
    <property type="entry name" value="STAPHYLOCOCCUS AUREUS SURFACE PROTEIN A"/>
    <property type="match status" value="1"/>
</dbReference>
<dbReference type="Pfam" id="PF03160">
    <property type="entry name" value="Calx-beta"/>
    <property type="match status" value="3"/>
</dbReference>
<dbReference type="Gene3D" id="2.60.40.2030">
    <property type="match status" value="3"/>
</dbReference>
<dbReference type="GO" id="GO:0016020">
    <property type="term" value="C:membrane"/>
    <property type="evidence" value="ECO:0007669"/>
    <property type="project" value="InterPro"/>
</dbReference>
<dbReference type="SMART" id="SM00237">
    <property type="entry name" value="Calx_beta"/>
    <property type="match status" value="3"/>
</dbReference>
<dbReference type="InterPro" id="IPR014756">
    <property type="entry name" value="Ig_E-set"/>
</dbReference>
<dbReference type="SMART" id="SM00869">
    <property type="entry name" value="Autotransporter"/>
    <property type="match status" value="1"/>
</dbReference>
<sequence>MTFRGGHRNIVTDGGKACPVKSPLSRLVLFLALLFAGLGFTASAQAQTAIVTWDEPVPVSAIGGPSGMLSSGDAVDVDTIVTFRIDILTGMTYRSPPSGCNITHDDGDTWRATITETCHVAIQTSVITMFAIGPTEVALGGNYTNDIFVNGGNSPFTFTLASGDLPDGISLSNRGTLSGMPSEAGSFDFTIRATNEYGHFGTQSFTLTVLGAGTAPTITNVSPSTGPAEGGTSVVITGTNLTDATAVTFGDAPAASFAVITDTVITAITEAHAQGPVDVAVTTPNGNATAASAFTYDAPVVLSLSIDDVTVVEGDSGSTFVTFNITLDRTVPQFREVTFDIATADGTATAGVDYVALSGTGVSIGPGSIGGPVTVQILGDTLSEPNETFFVNVTNVVGATVVDGQGVGTIVDNDTSAAPTITSISPTNGPTAGGTSVVITGTNLTGATAVIFGSTAVISFTVDSATQITATTSAHAEGPVDVAVTTPGGSATAAGAFTYDAPVVPRLSINDVSAVESNGNVAFTVSLDSPAGPGGVTFDVTTADGTAIGGQDYHTHSGSGYIPAGTNVYYHSVGMIDDALDEANETFFLNVSNVAGAVIADGVGQGTIVNDDAAPTITGIAPPSGPSAGGTTVTITGTDFTDASAVSFGGTAASSFTVDSATRITATTPAHAEGPVDVVVLTPSGDDTATGAFTYNAPVLPSLSISDVTVSEGNSGQTWAVFTVSIDQATSTAVTMDIASADGTAIAGDDYLTNAVSSVGISPGVTSRQFDVRILGDTLNEPDETFFVNVTNVVGATVVKGQGVGTIVNDDVAAPTIASVAPTSGTTEGGTSVVITGTDLTGATAVTFGGTEATSFTVDSATQITATTPTHAEGAVDVVVTTPGGSATATGAFTYEVPASNDASLSNLLISAGTLNPAFAPGTTGYTVSVPSTVSSLTLTPTAADTGATITVNGQSVTSGSASSGISLATGDTTITVVVTAQDGTTTRTYTVTVTRAEPTITVGPNALPGGSVGSGYGPVTLTANGGTGPYSFEVTAGNLPAGLSLSIGGEFNGTPTVAGSFTFTVTATDDNGFTGTREYTLAIDAPTITIAPDTLPGGSAGVAYEPVAMTADGGEAPYAFTVTTGDLPEGLSLATTGELSGTPTEAGNFTFTVTATDDNDFTGTREYTLAVDAPTISIDPDALADGVAGSAYGPVALSADGGTGPYGFKVTAGDLPAGLSLATTGEITGTPNETGSFTFTATATDDNDFTGTREYTLAIGAPAITIDPDSLADGTAGSAYGPVTLTADGGNEPYSYEVTAGELPAGLSLNTGGEFAGTPTEAGSFAFTVTATDDNGFTGARRLSLSIAAPEIEISVPPLADGRVNSVYEMVQLSASGGTASYEFAVTGGKLPKGIVLAADGALSGTPTEAGDFSATVTATDGLGFTGTANLSIKIRNLNVPVARDMTLEVMSGTRGSIDLTKGAANGPFTRADIAVYPATEAGKASIRGERAAYMLDFAAAGTFEGSASLQYTLSNADGRSAPATVTLNIIARPDPSQDPEVIGLLTAQAEAAKRFARTQTDNFNRRLEQLHDEGERRRNSMNVNIGLTQRDSDQAAYAEEDERDPVADAFRRMDAGKKESETPASGSADYNPLGNFAVWSGGYVNFAESDNGSIDLDSTLVGVSGGVDYRFTPKFVGGLGFGYGRDKTDVGGNGTESRGRAWSMAAYGSYKPTPEIFIDGLIGYGLMDFDSRRYVTATGDFATGSRGGQQIFGSLTVGYEYRQDRWLLSPYGRLEASRSKLDAFSESDGGIWGLTYGDQTIDTLSGILGLRLEYALSMDWGVFKPRARLEYTHDFEGSSRASLGYADIGTLPYSIDIDQFSRDHLTIGLGFDAQIGDAWNLGFDYQTAYGSGGQSQDHTFAIKVGARF</sequence>
<evidence type="ECO:0000256" key="1">
    <source>
        <dbReference type="ARBA" id="ARBA00022729"/>
    </source>
</evidence>
<dbReference type="SUPFAM" id="SSF49313">
    <property type="entry name" value="Cadherin-like"/>
    <property type="match status" value="4"/>
</dbReference>
<evidence type="ECO:0000313" key="8">
    <source>
        <dbReference type="Proteomes" id="UP000481252"/>
    </source>
</evidence>
<proteinExistence type="predicted"/>
<dbReference type="GO" id="GO:0007154">
    <property type="term" value="P:cell communication"/>
    <property type="evidence" value="ECO:0007669"/>
    <property type="project" value="InterPro"/>
</dbReference>
<name>A0A7C9VAI2_9HYPH</name>
<evidence type="ECO:0000313" key="7">
    <source>
        <dbReference type="EMBL" id="NGN39688.1"/>
    </source>
</evidence>
<feature type="region of interest" description="Disordered" evidence="4">
    <location>
        <begin position="1573"/>
        <end position="1608"/>
    </location>
</feature>
<dbReference type="Pfam" id="PF03797">
    <property type="entry name" value="Autotransporter"/>
    <property type="match status" value="1"/>
</dbReference>
<dbReference type="InterPro" id="IPR038081">
    <property type="entry name" value="CalX-like_sf"/>
</dbReference>
<dbReference type="SUPFAM" id="SSF81296">
    <property type="entry name" value="E set domains"/>
    <property type="match status" value="4"/>
</dbReference>
<comment type="caution">
    <text evidence="7">The sequence shown here is derived from an EMBL/GenBank/DDBJ whole genome shotgun (WGS) entry which is preliminary data.</text>
</comment>
<protein>
    <submittedName>
        <fullName evidence="7">Autotransporter domain-containing protein</fullName>
    </submittedName>
</protein>
<dbReference type="SUPFAM" id="SSF141072">
    <property type="entry name" value="CalX-like"/>
    <property type="match status" value="3"/>
</dbReference>
<reference evidence="7 8" key="1">
    <citation type="submission" date="2020-02" db="EMBL/GenBank/DDBJ databases">
        <title>Genome sequence of the type strain CGMCC 1.15528 of Mesorhizobium zhangyense.</title>
        <authorList>
            <person name="Gao J."/>
            <person name="Sun J."/>
        </authorList>
    </citation>
    <scope>NUCLEOTIDE SEQUENCE [LARGE SCALE GENOMIC DNA]</scope>
    <source>
        <strain evidence="7 8">CGMCC 1.15528</strain>
    </source>
</reference>
<accession>A0A7C9VAI2</accession>
<organism evidence="7 8">
    <name type="scientific">Mesorhizobium zhangyense</name>
    <dbReference type="NCBI Taxonomy" id="1776730"/>
    <lineage>
        <taxon>Bacteria</taxon>
        <taxon>Pseudomonadati</taxon>
        <taxon>Pseudomonadota</taxon>
        <taxon>Alphaproteobacteria</taxon>
        <taxon>Hyphomicrobiales</taxon>
        <taxon>Phyllobacteriaceae</taxon>
        <taxon>Mesorhizobium</taxon>
    </lineage>
</organism>
<dbReference type="InterPro" id="IPR005546">
    <property type="entry name" value="Autotransporte_beta"/>
</dbReference>
<dbReference type="SUPFAM" id="SSF103515">
    <property type="entry name" value="Autotransporter"/>
    <property type="match status" value="1"/>
</dbReference>
<feature type="chain" id="PRO_5029000572" evidence="5">
    <location>
        <begin position="47"/>
        <end position="1910"/>
    </location>
</feature>
<dbReference type="InterPro" id="IPR015919">
    <property type="entry name" value="Cadherin-like_sf"/>
</dbReference>
<evidence type="ECO:0000256" key="3">
    <source>
        <dbReference type="ARBA" id="ARBA00022837"/>
    </source>
</evidence>
<dbReference type="SMART" id="SM00089">
    <property type="entry name" value="PKD"/>
    <property type="match status" value="5"/>
</dbReference>
<dbReference type="RefSeq" id="WP_165113438.1">
    <property type="nucleotide sequence ID" value="NZ_JAAKZG010000001.1"/>
</dbReference>
<dbReference type="EMBL" id="JAAKZG010000001">
    <property type="protein sequence ID" value="NGN39688.1"/>
    <property type="molecule type" value="Genomic_DNA"/>
</dbReference>
<feature type="domain" description="Autotransporter" evidence="6">
    <location>
        <begin position="1633"/>
        <end position="1910"/>
    </location>
</feature>
<dbReference type="InterPro" id="IPR022409">
    <property type="entry name" value="PKD/Chitinase_dom"/>
</dbReference>
<dbReference type="InterPro" id="IPR025883">
    <property type="entry name" value="Cadherin-like_domain"/>
</dbReference>
<dbReference type="Pfam" id="PF05345">
    <property type="entry name" value="He_PIG"/>
    <property type="match status" value="6"/>
</dbReference>
<dbReference type="Pfam" id="PF01833">
    <property type="entry name" value="TIG"/>
    <property type="match status" value="4"/>
</dbReference>
<evidence type="ECO:0000256" key="2">
    <source>
        <dbReference type="ARBA" id="ARBA00022737"/>
    </source>
</evidence>
<dbReference type="InterPro" id="IPR002909">
    <property type="entry name" value="IPT_dom"/>
</dbReference>
<dbReference type="SMART" id="SM00429">
    <property type="entry name" value="IPT"/>
    <property type="match status" value="4"/>
</dbReference>
<keyword evidence="1 5" id="KW-0732">Signal</keyword>
<keyword evidence="2" id="KW-0677">Repeat</keyword>
<gene>
    <name evidence="7" type="ORF">G6N74_01280</name>
</gene>
<dbReference type="Gene3D" id="2.40.128.130">
    <property type="entry name" value="Autotransporter beta-domain"/>
    <property type="match status" value="1"/>
</dbReference>
<dbReference type="InterPro" id="IPR013783">
    <property type="entry name" value="Ig-like_fold"/>
</dbReference>
<evidence type="ECO:0000256" key="4">
    <source>
        <dbReference type="SAM" id="MobiDB-lite"/>
    </source>
</evidence>
<dbReference type="PANTHER" id="PTHR37494">
    <property type="entry name" value="HEMAGGLUTININ"/>
    <property type="match status" value="1"/>
</dbReference>
<dbReference type="InterPro" id="IPR036709">
    <property type="entry name" value="Autotransporte_beta_dom_sf"/>
</dbReference>